<dbReference type="Gene3D" id="3.40.50.300">
    <property type="entry name" value="P-loop containing nucleotide triphosphate hydrolases"/>
    <property type="match status" value="1"/>
</dbReference>
<dbReference type="EMBL" id="JAVRHT010000059">
    <property type="protein sequence ID" value="MDT0633189.1"/>
    <property type="molecule type" value="Genomic_DNA"/>
</dbReference>
<evidence type="ECO:0000259" key="1">
    <source>
        <dbReference type="Pfam" id="PF13614"/>
    </source>
</evidence>
<evidence type="ECO:0000313" key="3">
    <source>
        <dbReference type="Proteomes" id="UP001267426"/>
    </source>
</evidence>
<dbReference type="Proteomes" id="UP001267426">
    <property type="component" value="Unassembled WGS sequence"/>
</dbReference>
<feature type="domain" description="AAA" evidence="1">
    <location>
        <begin position="1"/>
        <end position="176"/>
    </location>
</feature>
<dbReference type="PANTHER" id="PTHR13696">
    <property type="entry name" value="P-LOOP CONTAINING NUCLEOSIDE TRIPHOSPHATE HYDROLASE"/>
    <property type="match status" value="1"/>
</dbReference>
<accession>A0ABU3BV69</accession>
<gene>
    <name evidence="2" type="ORF">RM540_15650</name>
</gene>
<dbReference type="SUPFAM" id="SSF52540">
    <property type="entry name" value="P-loop containing nucleoside triphosphate hydrolases"/>
    <property type="match status" value="1"/>
</dbReference>
<organism evidence="2 3">
    <name type="scientific">Rubrivirga litoralis</name>
    <dbReference type="NCBI Taxonomy" id="3075598"/>
    <lineage>
        <taxon>Bacteria</taxon>
        <taxon>Pseudomonadati</taxon>
        <taxon>Rhodothermota</taxon>
        <taxon>Rhodothermia</taxon>
        <taxon>Rhodothermales</taxon>
        <taxon>Rubricoccaceae</taxon>
        <taxon>Rubrivirga</taxon>
    </lineage>
</organism>
<dbReference type="RefSeq" id="WP_311665842.1">
    <property type="nucleotide sequence ID" value="NZ_JAVRHT010000059.1"/>
</dbReference>
<proteinExistence type="predicted"/>
<name>A0ABU3BV69_9BACT</name>
<reference evidence="2 3" key="1">
    <citation type="submission" date="2023-09" db="EMBL/GenBank/DDBJ databases">
        <authorList>
            <person name="Rey-Velasco X."/>
        </authorList>
    </citation>
    <scope>NUCLEOTIDE SEQUENCE [LARGE SCALE GENOMIC DNA]</scope>
    <source>
        <strain evidence="2 3">F394</strain>
    </source>
</reference>
<comment type="caution">
    <text evidence="2">The sequence shown here is derived from an EMBL/GenBank/DDBJ whole genome shotgun (WGS) entry which is preliminary data.</text>
</comment>
<evidence type="ECO:0000313" key="2">
    <source>
        <dbReference type="EMBL" id="MDT0633189.1"/>
    </source>
</evidence>
<dbReference type="InterPro" id="IPR025669">
    <property type="entry name" value="AAA_dom"/>
</dbReference>
<dbReference type="PANTHER" id="PTHR13696:SF99">
    <property type="entry name" value="COBYRINIC ACID AC-DIAMIDE SYNTHASE"/>
    <property type="match status" value="1"/>
</dbReference>
<dbReference type="InterPro" id="IPR050678">
    <property type="entry name" value="DNA_Partitioning_ATPase"/>
</dbReference>
<sequence length="259" mass="28128">MHTIAVANQKGGVGKTTTAVHLSAALALQGHRVVLIDLDAQANATSWLGVEGGRSLYEWFGAGGETPFVDVVQPTPWDRLALAPSSQWLHGIDRVIKDEVVPQTMVRKALSQLQFDSYDFAVLDTAPGLGILTVNALAAADSVLTPVAAHVMNLAGLAQLLQTVEKVKEGLNPGLQPVRVLACRVDARTNHSREVQKELRDRFGGNCLKTYVRENVSIAEAYSHAEPVFDYAPRSTGAEDYYQVAEEVAETLTKKTRKR</sequence>
<dbReference type="PIRSF" id="PIRSF009320">
    <property type="entry name" value="Nuc_binding_HP_1000"/>
    <property type="match status" value="1"/>
</dbReference>
<dbReference type="Pfam" id="PF13614">
    <property type="entry name" value="AAA_31"/>
    <property type="match status" value="1"/>
</dbReference>
<keyword evidence="3" id="KW-1185">Reference proteome</keyword>
<protein>
    <submittedName>
        <fullName evidence="2">ParA family protein</fullName>
    </submittedName>
</protein>
<dbReference type="CDD" id="cd02042">
    <property type="entry name" value="ParAB_family"/>
    <property type="match status" value="1"/>
</dbReference>
<dbReference type="InterPro" id="IPR027417">
    <property type="entry name" value="P-loop_NTPase"/>
</dbReference>